<evidence type="ECO:0000256" key="2">
    <source>
        <dbReference type="ARBA" id="ARBA00022737"/>
    </source>
</evidence>
<protein>
    <submittedName>
        <fullName evidence="7">Chaperone DnaJ C-terminal domain-containing protein</fullName>
    </submittedName>
</protein>
<dbReference type="Gene3D" id="2.60.260.20">
    <property type="entry name" value="Urease metallochaperone UreE, N-terminal domain"/>
    <property type="match status" value="2"/>
</dbReference>
<name>A0A915CWI0_9BILA</name>
<dbReference type="FunFam" id="2.10.230.10:FF:000001">
    <property type="entry name" value="DnaJ subfamily A member 2"/>
    <property type="match status" value="1"/>
</dbReference>
<dbReference type="AlphaFoldDB" id="A0A915CWI0"/>
<dbReference type="GO" id="GO:0008270">
    <property type="term" value="F:zinc ion binding"/>
    <property type="evidence" value="ECO:0007669"/>
    <property type="project" value="UniProtKB-KW"/>
</dbReference>
<keyword evidence="2" id="KW-0677">Repeat</keyword>
<evidence type="ECO:0000313" key="6">
    <source>
        <dbReference type="Proteomes" id="UP000887574"/>
    </source>
</evidence>
<dbReference type="CDD" id="cd10747">
    <property type="entry name" value="DnaJ_C"/>
    <property type="match status" value="1"/>
</dbReference>
<dbReference type="InterPro" id="IPR008971">
    <property type="entry name" value="HSP40/DnaJ_pept-bd"/>
</dbReference>
<proteinExistence type="predicted"/>
<dbReference type="GO" id="GO:0051082">
    <property type="term" value="F:unfolded protein binding"/>
    <property type="evidence" value="ECO:0007669"/>
    <property type="project" value="InterPro"/>
</dbReference>
<sequence>MGPGMITQMATHCDGCAGQGEIINEKDKCKKCNARKTVQEQKILEVKITPGMRDNQKIVFYGEGDQEPDIEPGDKRDDLFMRKKISLNDAICGYSAVIQHLDGRHLVMSSIPGEVIHPESIRGVLGEGMPKPDSTERGNLYVVFDVEFPENHFLPEAQLKKLESLLPPRPLVKVPVGEDVEEVSLAEFDPRRHDQGGGGSGREPTMLMKTVIAMRWAVKACLMASMSSALNNKSFRISA</sequence>
<dbReference type="GO" id="GO:0006457">
    <property type="term" value="P:protein folding"/>
    <property type="evidence" value="ECO:0007669"/>
    <property type="project" value="InterPro"/>
</dbReference>
<evidence type="ECO:0000256" key="1">
    <source>
        <dbReference type="ARBA" id="ARBA00022723"/>
    </source>
</evidence>
<evidence type="ECO:0000256" key="4">
    <source>
        <dbReference type="ARBA" id="ARBA00022833"/>
    </source>
</evidence>
<feature type="domain" description="Chaperone DnaJ C-terminal" evidence="5">
    <location>
        <begin position="23"/>
        <end position="74"/>
    </location>
</feature>
<dbReference type="InterPro" id="IPR002939">
    <property type="entry name" value="DnaJ_C"/>
</dbReference>
<evidence type="ECO:0000313" key="7">
    <source>
        <dbReference type="WBParaSite" id="jg12982"/>
    </source>
</evidence>
<dbReference type="PANTHER" id="PTHR43888">
    <property type="entry name" value="DNAJ-LIKE-2, ISOFORM A-RELATED"/>
    <property type="match status" value="1"/>
</dbReference>
<accession>A0A915CWI0</accession>
<organism evidence="6 7">
    <name type="scientific">Ditylenchus dipsaci</name>
    <dbReference type="NCBI Taxonomy" id="166011"/>
    <lineage>
        <taxon>Eukaryota</taxon>
        <taxon>Metazoa</taxon>
        <taxon>Ecdysozoa</taxon>
        <taxon>Nematoda</taxon>
        <taxon>Chromadorea</taxon>
        <taxon>Rhabditida</taxon>
        <taxon>Tylenchina</taxon>
        <taxon>Tylenchomorpha</taxon>
        <taxon>Sphaerularioidea</taxon>
        <taxon>Anguinidae</taxon>
        <taxon>Anguininae</taxon>
        <taxon>Ditylenchus</taxon>
    </lineage>
</organism>
<keyword evidence="1" id="KW-0479">Metal-binding</keyword>
<dbReference type="SUPFAM" id="SSF57938">
    <property type="entry name" value="DnaJ/Hsp40 cysteine-rich domain"/>
    <property type="match status" value="1"/>
</dbReference>
<evidence type="ECO:0000259" key="5">
    <source>
        <dbReference type="Pfam" id="PF01556"/>
    </source>
</evidence>
<dbReference type="InterPro" id="IPR044713">
    <property type="entry name" value="DNJA1/2-like"/>
</dbReference>
<dbReference type="GO" id="GO:0030544">
    <property type="term" value="F:Hsp70 protein binding"/>
    <property type="evidence" value="ECO:0007669"/>
    <property type="project" value="InterPro"/>
</dbReference>
<feature type="domain" description="Chaperone DnaJ C-terminal" evidence="5">
    <location>
        <begin position="76"/>
        <end position="149"/>
    </location>
</feature>
<keyword evidence="3" id="KW-0863">Zinc-finger</keyword>
<keyword evidence="6" id="KW-1185">Reference proteome</keyword>
<evidence type="ECO:0000256" key="3">
    <source>
        <dbReference type="ARBA" id="ARBA00022771"/>
    </source>
</evidence>
<dbReference type="Pfam" id="PF01556">
    <property type="entry name" value="DnaJ_C"/>
    <property type="match status" value="2"/>
</dbReference>
<keyword evidence="4" id="KW-0862">Zinc</keyword>
<dbReference type="InterPro" id="IPR036410">
    <property type="entry name" value="HSP_DnaJ_Cys-rich_dom_sf"/>
</dbReference>
<dbReference type="SUPFAM" id="SSF49493">
    <property type="entry name" value="HSP40/DnaJ peptide-binding domain"/>
    <property type="match status" value="2"/>
</dbReference>
<reference evidence="7" key="1">
    <citation type="submission" date="2022-11" db="UniProtKB">
        <authorList>
            <consortium name="WormBaseParasite"/>
        </authorList>
    </citation>
    <scope>IDENTIFICATION</scope>
</reference>
<dbReference type="Proteomes" id="UP000887574">
    <property type="component" value="Unplaced"/>
</dbReference>
<dbReference type="WBParaSite" id="jg12982">
    <property type="protein sequence ID" value="jg12982"/>
    <property type="gene ID" value="jg12982"/>
</dbReference>
<dbReference type="FunFam" id="2.60.260.20:FF:000003">
    <property type="entry name" value="DnaJ subfamily A member 2"/>
    <property type="match status" value="1"/>
</dbReference>